<evidence type="ECO:0000256" key="3">
    <source>
        <dbReference type="ARBA" id="ARBA00022801"/>
    </source>
</evidence>
<evidence type="ECO:0000256" key="4">
    <source>
        <dbReference type="ARBA" id="ARBA00022842"/>
    </source>
</evidence>
<gene>
    <name evidence="6" type="ORF">GJ743_02565</name>
</gene>
<dbReference type="AlphaFoldDB" id="A0A6I3M9N5"/>
<sequence>MASDRRSHRRRPRRRVRTGLPREPACGVARVIVLDASVVIAHLASHDAHHAAATQFFRDHPDEGFLLHAMTLTEVLLGPIRVGRGAVAEQHLGSLGIAEWSPGEGGAFRLARLRVETGLKLPDCCVLDAAMTTRHPLATLDARLARAAVEVGVAVVDLG</sequence>
<accession>A0A6I3M9N5</accession>
<dbReference type="GO" id="GO:0046872">
    <property type="term" value="F:metal ion binding"/>
    <property type="evidence" value="ECO:0007669"/>
    <property type="project" value="UniProtKB-KW"/>
</dbReference>
<comment type="caution">
    <text evidence="6">The sequence shown here is derived from an EMBL/GenBank/DDBJ whole genome shotgun (WGS) entry which is preliminary data.</text>
</comment>
<evidence type="ECO:0000259" key="5">
    <source>
        <dbReference type="Pfam" id="PF01850"/>
    </source>
</evidence>
<dbReference type="InterPro" id="IPR002716">
    <property type="entry name" value="PIN_dom"/>
</dbReference>
<evidence type="ECO:0000313" key="7">
    <source>
        <dbReference type="Proteomes" id="UP000433071"/>
    </source>
</evidence>
<dbReference type="GO" id="GO:0004518">
    <property type="term" value="F:nuclease activity"/>
    <property type="evidence" value="ECO:0007669"/>
    <property type="project" value="UniProtKB-KW"/>
</dbReference>
<evidence type="ECO:0000313" key="6">
    <source>
        <dbReference type="EMBL" id="MTH67253.1"/>
    </source>
</evidence>
<dbReference type="Pfam" id="PF01850">
    <property type="entry name" value="PIN"/>
    <property type="match status" value="1"/>
</dbReference>
<keyword evidence="1" id="KW-0540">Nuclease</keyword>
<keyword evidence="4" id="KW-0460">Magnesium</keyword>
<dbReference type="EMBL" id="WMLB01000006">
    <property type="protein sequence ID" value="MTH67253.1"/>
    <property type="molecule type" value="Genomic_DNA"/>
</dbReference>
<protein>
    <submittedName>
        <fullName evidence="6">PIN domain-containing protein</fullName>
    </submittedName>
</protein>
<organism evidence="6 7">
    <name type="scientific">Agromyces bracchium</name>
    <dbReference type="NCBI Taxonomy" id="88376"/>
    <lineage>
        <taxon>Bacteria</taxon>
        <taxon>Bacillati</taxon>
        <taxon>Actinomycetota</taxon>
        <taxon>Actinomycetes</taxon>
        <taxon>Micrococcales</taxon>
        <taxon>Microbacteriaceae</taxon>
        <taxon>Agromyces</taxon>
    </lineage>
</organism>
<proteinExistence type="predicted"/>
<reference evidence="6 7" key="1">
    <citation type="submission" date="2019-11" db="EMBL/GenBank/DDBJ databases">
        <title>Agromyces kandeliae sp. nov., isolated from mangrove soil.</title>
        <authorList>
            <person name="Wang R."/>
        </authorList>
    </citation>
    <scope>NUCLEOTIDE SEQUENCE [LARGE SCALE GENOMIC DNA]</scope>
    <source>
        <strain evidence="6 7">JCM 11433</strain>
    </source>
</reference>
<evidence type="ECO:0000256" key="1">
    <source>
        <dbReference type="ARBA" id="ARBA00022722"/>
    </source>
</evidence>
<feature type="domain" description="PIN" evidence="5">
    <location>
        <begin position="32"/>
        <end position="148"/>
    </location>
</feature>
<dbReference type="SUPFAM" id="SSF88723">
    <property type="entry name" value="PIN domain-like"/>
    <property type="match status" value="1"/>
</dbReference>
<keyword evidence="7" id="KW-1185">Reference proteome</keyword>
<keyword evidence="3" id="KW-0378">Hydrolase</keyword>
<keyword evidence="2" id="KW-0479">Metal-binding</keyword>
<dbReference type="InterPro" id="IPR029060">
    <property type="entry name" value="PIN-like_dom_sf"/>
</dbReference>
<dbReference type="GO" id="GO:0016787">
    <property type="term" value="F:hydrolase activity"/>
    <property type="evidence" value="ECO:0007669"/>
    <property type="project" value="UniProtKB-KW"/>
</dbReference>
<dbReference type="Proteomes" id="UP000433071">
    <property type="component" value="Unassembled WGS sequence"/>
</dbReference>
<evidence type="ECO:0000256" key="2">
    <source>
        <dbReference type="ARBA" id="ARBA00022723"/>
    </source>
</evidence>
<dbReference type="Gene3D" id="3.40.50.1010">
    <property type="entry name" value="5'-nuclease"/>
    <property type="match status" value="1"/>
</dbReference>
<name>A0A6I3M9N5_9MICO</name>